<evidence type="ECO:0000256" key="1">
    <source>
        <dbReference type="ARBA" id="ARBA00022679"/>
    </source>
</evidence>
<feature type="domain" description="ANTAR" evidence="5">
    <location>
        <begin position="169"/>
        <end position="230"/>
    </location>
</feature>
<dbReference type="EMBL" id="JAUSZS010000008">
    <property type="protein sequence ID" value="MDQ0936976.1"/>
    <property type="molecule type" value="Genomic_DNA"/>
</dbReference>
<evidence type="ECO:0000313" key="7">
    <source>
        <dbReference type="Proteomes" id="UP001223072"/>
    </source>
</evidence>
<dbReference type="InterPro" id="IPR003018">
    <property type="entry name" value="GAF"/>
</dbReference>
<evidence type="ECO:0000256" key="4">
    <source>
        <dbReference type="ARBA" id="ARBA00023163"/>
    </source>
</evidence>
<dbReference type="PIRSF" id="PIRSF036625">
    <property type="entry name" value="GAF_ANTAR"/>
    <property type="match status" value="1"/>
</dbReference>
<dbReference type="InterPro" id="IPR005561">
    <property type="entry name" value="ANTAR"/>
</dbReference>
<comment type="caution">
    <text evidence="6">The sequence shown here is derived from an EMBL/GenBank/DDBJ whole genome shotgun (WGS) entry which is preliminary data.</text>
</comment>
<evidence type="ECO:0000256" key="2">
    <source>
        <dbReference type="ARBA" id="ARBA00022777"/>
    </source>
</evidence>
<dbReference type="PROSITE" id="PS50921">
    <property type="entry name" value="ANTAR"/>
    <property type="match status" value="1"/>
</dbReference>
<accession>A0ABU0RYD3</accession>
<evidence type="ECO:0000259" key="5">
    <source>
        <dbReference type="PROSITE" id="PS50921"/>
    </source>
</evidence>
<keyword evidence="4" id="KW-0804">Transcription</keyword>
<gene>
    <name evidence="6" type="ORF">QFZ49_006951</name>
</gene>
<reference evidence="6 7" key="1">
    <citation type="submission" date="2023-07" db="EMBL/GenBank/DDBJ databases">
        <title>Comparative genomics of wheat-associated soil bacteria to identify genetic determinants of phenazine resistance.</title>
        <authorList>
            <person name="Mouncey N."/>
        </authorList>
    </citation>
    <scope>NUCLEOTIDE SEQUENCE [LARGE SCALE GENOMIC DNA]</scope>
    <source>
        <strain evidence="6 7">W2I16</strain>
    </source>
</reference>
<name>A0ABU0RYD3_9ACTN</name>
<dbReference type="SMART" id="SM01012">
    <property type="entry name" value="ANTAR"/>
    <property type="match status" value="1"/>
</dbReference>
<dbReference type="SUPFAM" id="SSF52172">
    <property type="entry name" value="CheY-like"/>
    <property type="match status" value="1"/>
</dbReference>
<dbReference type="Pfam" id="PF13185">
    <property type="entry name" value="GAF_2"/>
    <property type="match status" value="1"/>
</dbReference>
<protein>
    <submittedName>
        <fullName evidence="6">GAF domain-containing protein</fullName>
    </submittedName>
</protein>
<dbReference type="InterPro" id="IPR029016">
    <property type="entry name" value="GAF-like_dom_sf"/>
</dbReference>
<dbReference type="InterPro" id="IPR011006">
    <property type="entry name" value="CheY-like_superfamily"/>
</dbReference>
<keyword evidence="7" id="KW-1185">Reference proteome</keyword>
<dbReference type="InterPro" id="IPR036388">
    <property type="entry name" value="WH-like_DNA-bd_sf"/>
</dbReference>
<dbReference type="Gene3D" id="1.10.10.10">
    <property type="entry name" value="Winged helix-like DNA-binding domain superfamily/Winged helix DNA-binding domain"/>
    <property type="match status" value="1"/>
</dbReference>
<dbReference type="Gene3D" id="3.30.450.40">
    <property type="match status" value="1"/>
</dbReference>
<dbReference type="Proteomes" id="UP001223072">
    <property type="component" value="Unassembled WGS sequence"/>
</dbReference>
<evidence type="ECO:0000256" key="3">
    <source>
        <dbReference type="ARBA" id="ARBA00023015"/>
    </source>
</evidence>
<keyword evidence="3" id="KW-0805">Transcription regulation</keyword>
<proteinExistence type="predicted"/>
<dbReference type="Pfam" id="PF03861">
    <property type="entry name" value="ANTAR"/>
    <property type="match status" value="1"/>
</dbReference>
<sequence>MPERSQLGRWATGSTELTVPGRRLTELAEQAVRCTSDCCGASSMLVETGASAAPEAAAERSTAVTHPDLAGLVAVQLRSGDGPIPAALEGGAPVACADLLSERRWPHYRAVALDSGVRSSVTLPFRRSGLTVTLSLYSFRPGSLHDAHHGPVRALGDLAATSLVRDRSYRAALTELEQLGTALRTRPVVDQACGIVMHVLGCDADDAFGVLRRVSQGTNRKLSEVAAHVVARRGRGLERELLSLSN</sequence>
<dbReference type="InterPro" id="IPR012074">
    <property type="entry name" value="GAF_ANTAR"/>
</dbReference>
<dbReference type="RefSeq" id="WP_307630298.1">
    <property type="nucleotide sequence ID" value="NZ_JAUSZS010000008.1"/>
</dbReference>
<organism evidence="6 7">
    <name type="scientific">Streptomyces turgidiscabies</name>
    <dbReference type="NCBI Taxonomy" id="85558"/>
    <lineage>
        <taxon>Bacteria</taxon>
        <taxon>Bacillati</taxon>
        <taxon>Actinomycetota</taxon>
        <taxon>Actinomycetes</taxon>
        <taxon>Kitasatosporales</taxon>
        <taxon>Streptomycetaceae</taxon>
        <taxon>Streptomyces</taxon>
    </lineage>
</organism>
<keyword evidence="1" id="KW-0808">Transferase</keyword>
<evidence type="ECO:0000313" key="6">
    <source>
        <dbReference type="EMBL" id="MDQ0936976.1"/>
    </source>
</evidence>
<keyword evidence="2" id="KW-0418">Kinase</keyword>